<evidence type="ECO:0000256" key="1">
    <source>
        <dbReference type="ARBA" id="ARBA00004141"/>
    </source>
</evidence>
<evidence type="ECO:0000313" key="12">
    <source>
        <dbReference type="Proteomes" id="UP000006038"/>
    </source>
</evidence>
<accession>J3MWM7</accession>
<feature type="transmembrane region" description="Helical" evidence="9">
    <location>
        <begin position="144"/>
        <end position="163"/>
    </location>
</feature>
<dbReference type="InterPro" id="IPR036770">
    <property type="entry name" value="Ankyrin_rpt-contain_sf"/>
</dbReference>
<dbReference type="Gene3D" id="1.20.1250.20">
    <property type="entry name" value="MFS general substrate transporter like domains"/>
    <property type="match status" value="1"/>
</dbReference>
<feature type="region of interest" description="Disordered" evidence="8">
    <location>
        <begin position="231"/>
        <end position="261"/>
    </location>
</feature>
<dbReference type="eggNOG" id="KOG0504">
    <property type="taxonomic scope" value="Eukaryota"/>
</dbReference>
<feature type="compositionally biased region" description="Low complexity" evidence="8">
    <location>
        <begin position="1"/>
        <end position="20"/>
    </location>
</feature>
<dbReference type="GO" id="GO:0005886">
    <property type="term" value="C:plasma membrane"/>
    <property type="evidence" value="ECO:0007669"/>
    <property type="project" value="TreeGrafter"/>
</dbReference>
<proteinExistence type="predicted"/>
<dbReference type="Pfam" id="PF00854">
    <property type="entry name" value="PTR2"/>
    <property type="match status" value="1"/>
</dbReference>
<keyword evidence="2 9" id="KW-0812">Transmembrane</keyword>
<dbReference type="Gene3D" id="1.25.40.20">
    <property type="entry name" value="Ankyrin repeat-containing domain"/>
    <property type="match status" value="3"/>
</dbReference>
<feature type="transmembrane region" description="Helical" evidence="9">
    <location>
        <begin position="106"/>
        <end position="124"/>
    </location>
</feature>
<reference evidence="11" key="1">
    <citation type="journal article" date="2013" name="Nat. Commun.">
        <title>Whole-genome sequencing of Oryza brachyantha reveals mechanisms underlying Oryza genome evolution.</title>
        <authorList>
            <person name="Chen J."/>
            <person name="Huang Q."/>
            <person name="Gao D."/>
            <person name="Wang J."/>
            <person name="Lang Y."/>
            <person name="Liu T."/>
            <person name="Li B."/>
            <person name="Bai Z."/>
            <person name="Luis Goicoechea J."/>
            <person name="Liang C."/>
            <person name="Chen C."/>
            <person name="Zhang W."/>
            <person name="Sun S."/>
            <person name="Liao Y."/>
            <person name="Zhang X."/>
            <person name="Yang L."/>
            <person name="Song C."/>
            <person name="Wang M."/>
            <person name="Shi J."/>
            <person name="Liu G."/>
            <person name="Liu J."/>
            <person name="Zhou H."/>
            <person name="Zhou W."/>
            <person name="Yu Q."/>
            <person name="An N."/>
            <person name="Chen Y."/>
            <person name="Cai Q."/>
            <person name="Wang B."/>
            <person name="Liu B."/>
            <person name="Min J."/>
            <person name="Huang Y."/>
            <person name="Wu H."/>
            <person name="Li Z."/>
            <person name="Zhang Y."/>
            <person name="Yin Y."/>
            <person name="Song W."/>
            <person name="Jiang J."/>
            <person name="Jackson S.A."/>
            <person name="Wing R.A."/>
            <person name="Wang J."/>
            <person name="Chen M."/>
        </authorList>
    </citation>
    <scope>NUCLEOTIDE SEQUENCE [LARGE SCALE GENOMIC DNA]</scope>
    <source>
        <strain evidence="11">cv. IRGC 101232</strain>
    </source>
</reference>
<keyword evidence="6 9" id="KW-0472">Membrane</keyword>
<dbReference type="PANTHER" id="PTHR24186:SF50">
    <property type="entry name" value="ANKYRIN REPEAT-CONTAINING PROTEIN ITN1-LIKE ISOFORM X1"/>
    <property type="match status" value="1"/>
</dbReference>
<sequence>MARSSSVSGRTGSATTTRSVNRILALREGVRPQERSDADGQPPHAPLAGGGAQDAIVSTIWPTVVFFFAMTAQMPSTFVEQGKAMDTRVGPVDVPSATLSTFELQWLDVGLVLSALAMAYSTLLEASQRATDAPTSIMWQALPYIMLGAVEVFISVGLIKFYYDQTQDTMKSMCKLLIFVAVQAATLTLPSWWWWWRGCHLVDIPVAKSVRIWQSPKGDLAVTSSTAISSPTMIEVAPPPQPSSRSSYRLPSDLGTSSSSSLLEGTTFQGDSALHVVATGGDDDDNLQSADLIYGKAKHLLEATNNNGDTAIHCAARAANVEMAEAKIRLLRKQNHQHETVLHEAVRRADKALIEELMEEDPELARHPSDATLPLYLAVILLDDLEIATKLQERDRKLSYSGPNGQNALHAAVHRTIEATKMILDWNKDLAGKCDKDGWTPLHFAVSIEPSTKIPYYYKPLFFILHYIDRYGLYMDWLLYSRKTSGDVDSTTLTGMLLDADESSAYQPNDMGSFPIHVAAAEGRYAAINILLNRSPNSATLCNAQGRTFLHVAVEERRYNIIMFVRQRRWLASRIVNMQDNDGNTVLHLAVQAGDLQAVLCLLANPRVEIDCLNNEGLTPLDNSVRLRPEGLHHGSHQQIWIDESLGLANAKHGNPCVDHRQEKCICKKVAQKGDSGTEEDKKDDHQQEDSKTITESTQVMGVCSTLIATVAFAAAFTLPGGYRADDRINGGTPTFVGSYAFGAFVLAITFAFIFSLLATFSLVYSGMAKVDYKIRLGHLNSANTLIWLSIRCLLAAFALGLYVVLAPVATILPWLSASCVLLGCCTGTSLSGHKFSSQCSYMEDLRCGGFWARIYFETLCIHFGPS</sequence>
<dbReference type="OMA" id="HEATIHW"/>
<comment type="subcellular location">
    <subcellularLocation>
        <location evidence="1">Membrane</location>
        <topology evidence="1">Multi-pass membrane protein</topology>
    </subcellularLocation>
</comment>
<dbReference type="PROSITE" id="PS50088">
    <property type="entry name" value="ANK_REPEAT"/>
    <property type="match status" value="1"/>
</dbReference>
<dbReference type="PROSITE" id="PS50297">
    <property type="entry name" value="ANK_REP_REGION"/>
    <property type="match status" value="1"/>
</dbReference>
<feature type="compositionally biased region" description="Basic and acidic residues" evidence="8">
    <location>
        <begin position="679"/>
        <end position="693"/>
    </location>
</feature>
<dbReference type="InterPro" id="IPR026961">
    <property type="entry name" value="PGG_dom"/>
</dbReference>
<dbReference type="Proteomes" id="UP000006038">
    <property type="component" value="Chromosome 9"/>
</dbReference>
<evidence type="ECO:0000256" key="2">
    <source>
        <dbReference type="ARBA" id="ARBA00022692"/>
    </source>
</evidence>
<dbReference type="GO" id="GO:0022857">
    <property type="term" value="F:transmembrane transporter activity"/>
    <property type="evidence" value="ECO:0007669"/>
    <property type="project" value="InterPro"/>
</dbReference>
<dbReference type="Pfam" id="PF13857">
    <property type="entry name" value="Ank_5"/>
    <property type="match status" value="1"/>
</dbReference>
<keyword evidence="4 9" id="KW-1133">Transmembrane helix</keyword>
<dbReference type="Gramene" id="OB09G14060.1">
    <property type="protein sequence ID" value="OB09G14060.1"/>
    <property type="gene ID" value="OB09G14060"/>
</dbReference>
<dbReference type="eggNOG" id="KOG1237">
    <property type="taxonomic scope" value="Eukaryota"/>
</dbReference>
<evidence type="ECO:0000256" key="9">
    <source>
        <dbReference type="SAM" id="Phobius"/>
    </source>
</evidence>
<dbReference type="InterPro" id="IPR002110">
    <property type="entry name" value="Ankyrin_rpt"/>
</dbReference>
<keyword evidence="12" id="KW-1185">Reference proteome</keyword>
<evidence type="ECO:0000256" key="7">
    <source>
        <dbReference type="PROSITE-ProRule" id="PRU00023"/>
    </source>
</evidence>
<dbReference type="InterPro" id="IPR000109">
    <property type="entry name" value="POT_fam"/>
</dbReference>
<organism evidence="11">
    <name type="scientific">Oryza brachyantha</name>
    <name type="common">malo sina</name>
    <dbReference type="NCBI Taxonomy" id="4533"/>
    <lineage>
        <taxon>Eukaryota</taxon>
        <taxon>Viridiplantae</taxon>
        <taxon>Streptophyta</taxon>
        <taxon>Embryophyta</taxon>
        <taxon>Tracheophyta</taxon>
        <taxon>Spermatophyta</taxon>
        <taxon>Magnoliopsida</taxon>
        <taxon>Liliopsida</taxon>
        <taxon>Poales</taxon>
        <taxon>Poaceae</taxon>
        <taxon>BOP clade</taxon>
        <taxon>Oryzoideae</taxon>
        <taxon>Oryzeae</taxon>
        <taxon>Oryzinae</taxon>
        <taxon>Oryza</taxon>
    </lineage>
</organism>
<feature type="domain" description="PGG" evidence="10">
    <location>
        <begin position="692"/>
        <end position="805"/>
    </location>
</feature>
<keyword evidence="5 7" id="KW-0040">ANK repeat</keyword>
<feature type="repeat" description="ANK" evidence="7">
    <location>
        <begin position="582"/>
        <end position="615"/>
    </location>
</feature>
<evidence type="ECO:0000256" key="4">
    <source>
        <dbReference type="ARBA" id="ARBA00022989"/>
    </source>
</evidence>
<feature type="transmembrane region" description="Helical" evidence="9">
    <location>
        <begin position="812"/>
        <end position="833"/>
    </location>
</feature>
<feature type="compositionally biased region" description="Low complexity" evidence="8">
    <location>
        <begin position="243"/>
        <end position="261"/>
    </location>
</feature>
<dbReference type="EnsemblPlants" id="OB09G14060.1">
    <property type="protein sequence ID" value="OB09G14060.1"/>
    <property type="gene ID" value="OB09G14060"/>
</dbReference>
<dbReference type="SMART" id="SM00248">
    <property type="entry name" value="ANK"/>
    <property type="match status" value="7"/>
</dbReference>
<evidence type="ECO:0000256" key="3">
    <source>
        <dbReference type="ARBA" id="ARBA00022737"/>
    </source>
</evidence>
<dbReference type="Pfam" id="PF13962">
    <property type="entry name" value="PGG"/>
    <property type="match status" value="1"/>
</dbReference>
<evidence type="ECO:0000259" key="10">
    <source>
        <dbReference type="Pfam" id="PF13962"/>
    </source>
</evidence>
<evidence type="ECO:0000256" key="8">
    <source>
        <dbReference type="SAM" id="MobiDB-lite"/>
    </source>
</evidence>
<feature type="region of interest" description="Disordered" evidence="8">
    <location>
        <begin position="675"/>
        <end position="694"/>
    </location>
</feature>
<keyword evidence="3" id="KW-0677">Repeat</keyword>
<feature type="region of interest" description="Disordered" evidence="8">
    <location>
        <begin position="1"/>
        <end position="50"/>
    </location>
</feature>
<reference evidence="11" key="2">
    <citation type="submission" date="2013-04" db="UniProtKB">
        <authorList>
            <consortium name="EnsemblPlants"/>
        </authorList>
    </citation>
    <scope>IDENTIFICATION</scope>
</reference>
<feature type="compositionally biased region" description="Basic and acidic residues" evidence="8">
    <location>
        <begin position="28"/>
        <end position="38"/>
    </location>
</feature>
<dbReference type="HOGENOM" id="CLU_330750_0_0_1"/>
<evidence type="ECO:0000256" key="6">
    <source>
        <dbReference type="ARBA" id="ARBA00023136"/>
    </source>
</evidence>
<dbReference type="STRING" id="4533.J3MWM7"/>
<feature type="transmembrane region" description="Helical" evidence="9">
    <location>
        <begin position="175"/>
        <end position="196"/>
    </location>
</feature>
<evidence type="ECO:0000313" key="11">
    <source>
        <dbReference type="EnsemblPlants" id="OB09G14060.1"/>
    </source>
</evidence>
<dbReference type="SUPFAM" id="SSF48403">
    <property type="entry name" value="Ankyrin repeat"/>
    <property type="match status" value="1"/>
</dbReference>
<protein>
    <recommendedName>
        <fullName evidence="10">PGG domain-containing protein</fullName>
    </recommendedName>
</protein>
<dbReference type="AlphaFoldDB" id="J3MWM7"/>
<evidence type="ECO:0000256" key="5">
    <source>
        <dbReference type="ARBA" id="ARBA00023043"/>
    </source>
</evidence>
<dbReference type="InterPro" id="IPR036259">
    <property type="entry name" value="MFS_trans_sf"/>
</dbReference>
<name>J3MWM7_ORYBR</name>
<feature type="transmembrane region" description="Helical" evidence="9">
    <location>
        <begin position="740"/>
        <end position="765"/>
    </location>
</feature>
<feature type="transmembrane region" description="Helical" evidence="9">
    <location>
        <begin position="786"/>
        <end position="806"/>
    </location>
</feature>
<dbReference type="PANTHER" id="PTHR24186">
    <property type="entry name" value="PROTEIN PHOSPHATASE 1 REGULATORY SUBUNIT"/>
    <property type="match status" value="1"/>
</dbReference>